<gene>
    <name evidence="3" type="primary">LOC101496804</name>
</gene>
<name>A0A3Q7XVF1_CICAR</name>
<evidence type="ECO:0000313" key="3">
    <source>
        <dbReference type="RefSeq" id="XP_027192343.1"/>
    </source>
</evidence>
<reference evidence="2" key="1">
    <citation type="journal article" date="2013" name="Nat. Biotechnol.">
        <title>Draft genome sequence of chickpea (Cicer arietinum) provides a resource for trait improvement.</title>
        <authorList>
            <person name="Varshney R.K."/>
            <person name="Song C."/>
            <person name="Saxena R.K."/>
            <person name="Azam S."/>
            <person name="Yu S."/>
            <person name="Sharpe A.G."/>
            <person name="Cannon S."/>
            <person name="Baek J."/>
            <person name="Rosen B.D."/>
            <person name="Tar'an B."/>
            <person name="Millan T."/>
            <person name="Zhang X."/>
            <person name="Ramsay L.D."/>
            <person name="Iwata A."/>
            <person name="Wang Y."/>
            <person name="Nelson W."/>
            <person name="Farmer A.D."/>
            <person name="Gaur P.M."/>
            <person name="Soderlund C."/>
            <person name="Penmetsa R.V."/>
            <person name="Xu C."/>
            <person name="Bharti A.K."/>
            <person name="He W."/>
            <person name="Winter P."/>
            <person name="Zhao S."/>
            <person name="Hane J.K."/>
            <person name="Carrasquilla-Garcia N."/>
            <person name="Condie J.A."/>
            <person name="Upadhyaya H.D."/>
            <person name="Luo M.C."/>
            <person name="Thudi M."/>
            <person name="Gowda C.L."/>
            <person name="Singh N.P."/>
            <person name="Lichtenzveig J."/>
            <person name="Gali K.K."/>
            <person name="Rubio J."/>
            <person name="Nadarajan N."/>
            <person name="Dolezel J."/>
            <person name="Bansal K.C."/>
            <person name="Xu X."/>
            <person name="Edwards D."/>
            <person name="Zhang G."/>
            <person name="Kahl G."/>
            <person name="Gil J."/>
            <person name="Singh K.B."/>
            <person name="Datta S.K."/>
            <person name="Jackson S.A."/>
            <person name="Wang J."/>
            <person name="Cook D.R."/>
        </authorList>
    </citation>
    <scope>NUCLEOTIDE SEQUENCE [LARGE SCALE GENOMIC DNA]</scope>
    <source>
        <strain evidence="2">cv. CDC Frontier</strain>
    </source>
</reference>
<dbReference type="PANTHER" id="PTHR33730">
    <property type="entry name" value="OS05G0542732 PROTEIN-RELATED"/>
    <property type="match status" value="1"/>
</dbReference>
<feature type="region of interest" description="Disordered" evidence="1">
    <location>
        <begin position="31"/>
        <end position="56"/>
    </location>
</feature>
<feature type="region of interest" description="Disordered" evidence="1">
    <location>
        <begin position="85"/>
        <end position="106"/>
    </location>
</feature>
<evidence type="ECO:0000256" key="1">
    <source>
        <dbReference type="SAM" id="MobiDB-lite"/>
    </source>
</evidence>
<keyword evidence="2" id="KW-1185">Reference proteome</keyword>
<dbReference type="PaxDb" id="3827-XP_004508624.1"/>
<dbReference type="Pfam" id="PF15697">
    <property type="entry name" value="DUF4666"/>
    <property type="match status" value="1"/>
</dbReference>
<dbReference type="PANTHER" id="PTHR33730:SF35">
    <property type="entry name" value="MAPK KINASE SUBSTRATE PROTEIN"/>
    <property type="match status" value="1"/>
</dbReference>
<sequence length="144" mass="16097">MAELQKSVTSSRRQGSSGLVWDDKFLASLRDQNQGEEERTVGSSATLERSRSAGARPYRTVNVAPSSRDPPSPKVATCGFCGLFGKPVPASTHKSNNPKSRKKRSRSYLIEVSNWKGCARMRAYLSMLVHYNLLTNHDRHRCWG</sequence>
<dbReference type="GeneID" id="101496804"/>
<evidence type="ECO:0000313" key="2">
    <source>
        <dbReference type="Proteomes" id="UP000087171"/>
    </source>
</evidence>
<protein>
    <submittedName>
        <fullName evidence="3">Uncharacterized protein At1g15400 isoform X1</fullName>
    </submittedName>
</protein>
<dbReference type="Proteomes" id="UP000087171">
    <property type="component" value="Chromosome Ca7"/>
</dbReference>
<dbReference type="STRING" id="3827.A0A3Q7XVF1"/>
<reference evidence="3" key="2">
    <citation type="submission" date="2025-08" db="UniProtKB">
        <authorList>
            <consortium name="RefSeq"/>
        </authorList>
    </citation>
    <scope>IDENTIFICATION</scope>
    <source>
        <tissue evidence="3">Etiolated seedlings</tissue>
    </source>
</reference>
<dbReference type="AlphaFoldDB" id="A0A3Q7XVF1"/>
<dbReference type="KEGG" id="cam:101496804"/>
<dbReference type="RefSeq" id="XP_027192343.1">
    <property type="nucleotide sequence ID" value="XM_027336542.1"/>
</dbReference>
<accession>A0A3Q7XVF1</accession>
<dbReference type="InterPro" id="IPR031421">
    <property type="entry name" value="DUF4666"/>
</dbReference>
<proteinExistence type="predicted"/>
<organism evidence="2 3">
    <name type="scientific">Cicer arietinum</name>
    <name type="common">Chickpea</name>
    <name type="synonym">Garbanzo</name>
    <dbReference type="NCBI Taxonomy" id="3827"/>
    <lineage>
        <taxon>Eukaryota</taxon>
        <taxon>Viridiplantae</taxon>
        <taxon>Streptophyta</taxon>
        <taxon>Embryophyta</taxon>
        <taxon>Tracheophyta</taxon>
        <taxon>Spermatophyta</taxon>
        <taxon>Magnoliopsida</taxon>
        <taxon>eudicotyledons</taxon>
        <taxon>Gunneridae</taxon>
        <taxon>Pentapetalae</taxon>
        <taxon>rosids</taxon>
        <taxon>fabids</taxon>
        <taxon>Fabales</taxon>
        <taxon>Fabaceae</taxon>
        <taxon>Papilionoideae</taxon>
        <taxon>50 kb inversion clade</taxon>
        <taxon>NPAAA clade</taxon>
        <taxon>Hologalegina</taxon>
        <taxon>IRL clade</taxon>
        <taxon>Cicereae</taxon>
        <taxon>Cicer</taxon>
    </lineage>
</organism>
<dbReference type="OrthoDB" id="1652626at2759"/>